<dbReference type="Proteomes" id="UP001199525">
    <property type="component" value="Unassembled WGS sequence"/>
</dbReference>
<name>A0ABS8IHQ2_9NOSO</name>
<gene>
    <name evidence="1" type="ORF">LC586_32310</name>
</gene>
<protein>
    <submittedName>
        <fullName evidence="1">Uncharacterized protein</fullName>
    </submittedName>
</protein>
<dbReference type="EMBL" id="JAIVFQ010000090">
    <property type="protein sequence ID" value="MCC5603732.1"/>
    <property type="molecule type" value="Genomic_DNA"/>
</dbReference>
<accession>A0ABS8IHQ2</accession>
<proteinExistence type="predicted"/>
<evidence type="ECO:0000313" key="1">
    <source>
        <dbReference type="EMBL" id="MCC5603732.1"/>
    </source>
</evidence>
<comment type="caution">
    <text evidence="1">The sequence shown here is derived from an EMBL/GenBank/DDBJ whole genome shotgun (WGS) entry which is preliminary data.</text>
</comment>
<organism evidence="1 2">
    <name type="scientific">Nostoc favosum CHAB5714</name>
    <dbReference type="NCBI Taxonomy" id="2780399"/>
    <lineage>
        <taxon>Bacteria</taxon>
        <taxon>Bacillati</taxon>
        <taxon>Cyanobacteriota</taxon>
        <taxon>Cyanophyceae</taxon>
        <taxon>Nostocales</taxon>
        <taxon>Nostocaceae</taxon>
        <taxon>Nostoc</taxon>
        <taxon>Nostoc favosum</taxon>
    </lineage>
</organism>
<evidence type="ECO:0000313" key="2">
    <source>
        <dbReference type="Proteomes" id="UP001199525"/>
    </source>
</evidence>
<dbReference type="RefSeq" id="WP_229489508.1">
    <property type="nucleotide sequence ID" value="NZ_JAIVFQ010000090.1"/>
</dbReference>
<reference evidence="1 2" key="1">
    <citation type="journal article" date="2021" name="Microorganisms">
        <title>Genome Evolution of Filamentous Cyanobacterium Nostoc Species: From Facultative Symbiosis to Free Living.</title>
        <authorList>
            <person name="Huo D."/>
            <person name="Li H."/>
            <person name="Cai F."/>
            <person name="Guo X."/>
            <person name="Qiao Z."/>
            <person name="Wang W."/>
            <person name="Yu G."/>
            <person name="Li R."/>
        </authorList>
    </citation>
    <scope>NUCLEOTIDE SEQUENCE [LARGE SCALE GENOMIC DNA]</scope>
    <source>
        <strain evidence="1 2">CHAB 5714</strain>
    </source>
</reference>
<keyword evidence="2" id="KW-1185">Reference proteome</keyword>
<sequence length="75" mass="8445">MAKLEILVSELPTLIQSLKLTLGDSNQIMEQIILINNAQEQLRNINKLIAQELKFENIKSSAIATLPRITNSRKS</sequence>